<evidence type="ECO:0000259" key="8">
    <source>
        <dbReference type="Pfam" id="PF04545"/>
    </source>
</evidence>
<dbReference type="EMBL" id="DVFZ01000103">
    <property type="protein sequence ID" value="HIQ83575.1"/>
    <property type="molecule type" value="Genomic_DNA"/>
</dbReference>
<proteinExistence type="inferred from homology"/>
<dbReference type="Gene3D" id="1.10.1740.10">
    <property type="match status" value="1"/>
</dbReference>
<evidence type="ECO:0000256" key="6">
    <source>
        <dbReference type="SAM" id="MobiDB-lite"/>
    </source>
</evidence>
<accession>A0A9D0ZNA5</accession>
<evidence type="ECO:0000313" key="10">
    <source>
        <dbReference type="Proteomes" id="UP000824260"/>
    </source>
</evidence>
<evidence type="ECO:0000259" key="7">
    <source>
        <dbReference type="Pfam" id="PF04542"/>
    </source>
</evidence>
<dbReference type="InterPro" id="IPR014284">
    <property type="entry name" value="RNA_pol_sigma-70_dom"/>
</dbReference>
<feature type="domain" description="RNA polymerase sigma-70 region 2" evidence="7">
    <location>
        <begin position="24"/>
        <end position="89"/>
    </location>
</feature>
<dbReference type="InterPro" id="IPR013324">
    <property type="entry name" value="RNA_pol_sigma_r3/r4-like"/>
</dbReference>
<evidence type="ECO:0000256" key="4">
    <source>
        <dbReference type="ARBA" id="ARBA00023125"/>
    </source>
</evidence>
<dbReference type="SUPFAM" id="SSF88946">
    <property type="entry name" value="Sigma2 domain of RNA polymerase sigma factors"/>
    <property type="match status" value="1"/>
</dbReference>
<feature type="compositionally biased region" description="Pro residues" evidence="6">
    <location>
        <begin position="91"/>
        <end position="107"/>
    </location>
</feature>
<organism evidence="9 10">
    <name type="scientific">Candidatus Pullichristensenella stercorigallinarum</name>
    <dbReference type="NCBI Taxonomy" id="2840909"/>
    <lineage>
        <taxon>Bacteria</taxon>
        <taxon>Bacillati</taxon>
        <taxon>Bacillota</taxon>
        <taxon>Clostridia</taxon>
        <taxon>Candidatus Pullichristensenella</taxon>
    </lineage>
</organism>
<dbReference type="SUPFAM" id="SSF88659">
    <property type="entry name" value="Sigma3 and sigma4 domains of RNA polymerase sigma factors"/>
    <property type="match status" value="1"/>
</dbReference>
<dbReference type="Proteomes" id="UP000824260">
    <property type="component" value="Unassembled WGS sequence"/>
</dbReference>
<comment type="caution">
    <text evidence="9">The sequence shown here is derived from an EMBL/GenBank/DDBJ whole genome shotgun (WGS) entry which is preliminary data.</text>
</comment>
<evidence type="ECO:0000256" key="3">
    <source>
        <dbReference type="ARBA" id="ARBA00023082"/>
    </source>
</evidence>
<dbReference type="InterPro" id="IPR036388">
    <property type="entry name" value="WH-like_DNA-bd_sf"/>
</dbReference>
<keyword evidence="3" id="KW-0731">Sigma factor</keyword>
<name>A0A9D0ZNA5_9FIRM</name>
<evidence type="ECO:0000256" key="5">
    <source>
        <dbReference type="ARBA" id="ARBA00023163"/>
    </source>
</evidence>
<sequence>MEARALLQAAKRGDARALEELCALYHPRLCRYAYALTRSREAAEDVAQDTLVAMLRALPGFRGADAGKFEGWLLRIARNRVYSEARRRKPVPLPEGFDPPDPAPPPGERLERTERRTHILRALDSLDAEMREMVILRYEMELSYAQIAAAMEISQTRVKWRLRDAREKLRTLLEGEDV</sequence>
<feature type="region of interest" description="Disordered" evidence="6">
    <location>
        <begin position="90"/>
        <end position="114"/>
    </location>
</feature>
<dbReference type="PANTHER" id="PTHR43133">
    <property type="entry name" value="RNA POLYMERASE ECF-TYPE SIGMA FACTO"/>
    <property type="match status" value="1"/>
</dbReference>
<dbReference type="Pfam" id="PF04542">
    <property type="entry name" value="Sigma70_r2"/>
    <property type="match status" value="1"/>
</dbReference>
<dbReference type="CDD" id="cd06171">
    <property type="entry name" value="Sigma70_r4"/>
    <property type="match status" value="1"/>
</dbReference>
<dbReference type="InterPro" id="IPR039425">
    <property type="entry name" value="RNA_pol_sigma-70-like"/>
</dbReference>
<dbReference type="InterPro" id="IPR007627">
    <property type="entry name" value="RNA_pol_sigma70_r2"/>
</dbReference>
<dbReference type="NCBIfam" id="TIGR02937">
    <property type="entry name" value="sigma70-ECF"/>
    <property type="match status" value="1"/>
</dbReference>
<keyword evidence="2" id="KW-0805">Transcription regulation</keyword>
<reference evidence="9" key="1">
    <citation type="submission" date="2020-10" db="EMBL/GenBank/DDBJ databases">
        <authorList>
            <person name="Gilroy R."/>
        </authorList>
    </citation>
    <scope>NUCLEOTIDE SEQUENCE</scope>
    <source>
        <strain evidence="9">ChiSjej6B24-2974</strain>
    </source>
</reference>
<keyword evidence="5" id="KW-0804">Transcription</keyword>
<evidence type="ECO:0000313" key="9">
    <source>
        <dbReference type="EMBL" id="HIQ83575.1"/>
    </source>
</evidence>
<dbReference type="InterPro" id="IPR007630">
    <property type="entry name" value="RNA_pol_sigma70_r4"/>
</dbReference>
<feature type="domain" description="RNA polymerase sigma-70 region 4" evidence="8">
    <location>
        <begin position="122"/>
        <end position="170"/>
    </location>
</feature>
<dbReference type="PANTHER" id="PTHR43133:SF8">
    <property type="entry name" value="RNA POLYMERASE SIGMA FACTOR HI_1459-RELATED"/>
    <property type="match status" value="1"/>
</dbReference>
<keyword evidence="4" id="KW-0238">DNA-binding</keyword>
<dbReference type="GO" id="GO:0016987">
    <property type="term" value="F:sigma factor activity"/>
    <property type="evidence" value="ECO:0007669"/>
    <property type="project" value="UniProtKB-KW"/>
</dbReference>
<dbReference type="GO" id="GO:0006352">
    <property type="term" value="P:DNA-templated transcription initiation"/>
    <property type="evidence" value="ECO:0007669"/>
    <property type="project" value="InterPro"/>
</dbReference>
<evidence type="ECO:0000256" key="1">
    <source>
        <dbReference type="ARBA" id="ARBA00010641"/>
    </source>
</evidence>
<protein>
    <submittedName>
        <fullName evidence="9">RNA polymerase sigma factor</fullName>
    </submittedName>
</protein>
<dbReference type="InterPro" id="IPR013325">
    <property type="entry name" value="RNA_pol_sigma_r2"/>
</dbReference>
<gene>
    <name evidence="9" type="ORF">IAA52_10805</name>
</gene>
<dbReference type="Pfam" id="PF04545">
    <property type="entry name" value="Sigma70_r4"/>
    <property type="match status" value="1"/>
</dbReference>
<evidence type="ECO:0000256" key="2">
    <source>
        <dbReference type="ARBA" id="ARBA00023015"/>
    </source>
</evidence>
<comment type="similarity">
    <text evidence="1">Belongs to the sigma-70 factor family. ECF subfamily.</text>
</comment>
<reference evidence="9" key="2">
    <citation type="journal article" date="2021" name="PeerJ">
        <title>Extensive microbial diversity within the chicken gut microbiome revealed by metagenomics and culture.</title>
        <authorList>
            <person name="Gilroy R."/>
            <person name="Ravi A."/>
            <person name="Getino M."/>
            <person name="Pursley I."/>
            <person name="Horton D.L."/>
            <person name="Alikhan N.F."/>
            <person name="Baker D."/>
            <person name="Gharbi K."/>
            <person name="Hall N."/>
            <person name="Watson M."/>
            <person name="Adriaenssens E.M."/>
            <person name="Foster-Nyarko E."/>
            <person name="Jarju S."/>
            <person name="Secka A."/>
            <person name="Antonio M."/>
            <person name="Oren A."/>
            <person name="Chaudhuri R.R."/>
            <person name="La Ragione R."/>
            <person name="Hildebrand F."/>
            <person name="Pallen M.J."/>
        </authorList>
    </citation>
    <scope>NUCLEOTIDE SEQUENCE</scope>
    <source>
        <strain evidence="9">ChiSjej6B24-2974</strain>
    </source>
</reference>
<dbReference type="AlphaFoldDB" id="A0A9D0ZNA5"/>
<dbReference type="Gene3D" id="1.10.10.10">
    <property type="entry name" value="Winged helix-like DNA-binding domain superfamily/Winged helix DNA-binding domain"/>
    <property type="match status" value="1"/>
</dbReference>
<dbReference type="GO" id="GO:0003677">
    <property type="term" value="F:DNA binding"/>
    <property type="evidence" value="ECO:0007669"/>
    <property type="project" value="UniProtKB-KW"/>
</dbReference>